<proteinExistence type="predicted"/>
<dbReference type="InParanoid" id="A0A1X7U431"/>
<name>A0A1X7U431_AMPQE</name>
<evidence type="ECO:0000313" key="2">
    <source>
        <dbReference type="EnsemblMetazoa" id="Aqu2.1.22515_001"/>
    </source>
</evidence>
<accession>A0A1X7U431</accession>
<reference evidence="2" key="1">
    <citation type="submission" date="2017-05" db="UniProtKB">
        <authorList>
            <consortium name="EnsemblMetazoa"/>
        </authorList>
    </citation>
    <scope>IDENTIFICATION</scope>
</reference>
<sequence length="98" mass="10498">GWGKTCATYRNITSSGGTPRSVFNINCNGPQYISDSSPFPPNGAEIITAAVFAGVGVLLAAGALCVYIAQQLMYIRSNDESPYSRELNTNMENNDNDD</sequence>
<keyword evidence="1" id="KW-0472">Membrane</keyword>
<dbReference type="EnsemblMetazoa" id="Aqu2.1.22515_001">
    <property type="protein sequence ID" value="Aqu2.1.22515_001"/>
    <property type="gene ID" value="Aqu2.1.22515"/>
</dbReference>
<dbReference type="AlphaFoldDB" id="A0A1X7U431"/>
<keyword evidence="1" id="KW-1133">Transmembrane helix</keyword>
<evidence type="ECO:0000256" key="1">
    <source>
        <dbReference type="SAM" id="Phobius"/>
    </source>
</evidence>
<keyword evidence="1" id="KW-0812">Transmembrane</keyword>
<protein>
    <submittedName>
        <fullName evidence="2">Uncharacterized protein</fullName>
    </submittedName>
</protein>
<feature type="transmembrane region" description="Helical" evidence="1">
    <location>
        <begin position="46"/>
        <end position="69"/>
    </location>
</feature>
<organism evidence="2">
    <name type="scientific">Amphimedon queenslandica</name>
    <name type="common">Sponge</name>
    <dbReference type="NCBI Taxonomy" id="400682"/>
    <lineage>
        <taxon>Eukaryota</taxon>
        <taxon>Metazoa</taxon>
        <taxon>Porifera</taxon>
        <taxon>Demospongiae</taxon>
        <taxon>Heteroscleromorpha</taxon>
        <taxon>Haplosclerida</taxon>
        <taxon>Niphatidae</taxon>
        <taxon>Amphimedon</taxon>
    </lineage>
</organism>